<feature type="non-terminal residue" evidence="1">
    <location>
        <position position="632"/>
    </location>
</feature>
<organism evidence="1 2">
    <name type="scientific">Scutellospora calospora</name>
    <dbReference type="NCBI Taxonomy" id="85575"/>
    <lineage>
        <taxon>Eukaryota</taxon>
        <taxon>Fungi</taxon>
        <taxon>Fungi incertae sedis</taxon>
        <taxon>Mucoromycota</taxon>
        <taxon>Glomeromycotina</taxon>
        <taxon>Glomeromycetes</taxon>
        <taxon>Diversisporales</taxon>
        <taxon>Gigasporaceae</taxon>
        <taxon>Scutellospora</taxon>
    </lineage>
</organism>
<name>A0ACA9MFX5_9GLOM</name>
<accession>A0ACA9MFX5</accession>
<evidence type="ECO:0000313" key="2">
    <source>
        <dbReference type="Proteomes" id="UP000789860"/>
    </source>
</evidence>
<gene>
    <name evidence="1" type="ORF">SCALOS_LOCUS6432</name>
</gene>
<protein>
    <submittedName>
        <fullName evidence="1">4_t:CDS:1</fullName>
    </submittedName>
</protein>
<comment type="caution">
    <text evidence="1">The sequence shown here is derived from an EMBL/GenBank/DDBJ whole genome shotgun (WGS) entry which is preliminary data.</text>
</comment>
<evidence type="ECO:0000313" key="1">
    <source>
        <dbReference type="EMBL" id="CAG8586966.1"/>
    </source>
</evidence>
<dbReference type="Proteomes" id="UP000789860">
    <property type="component" value="Unassembled WGS sequence"/>
</dbReference>
<keyword evidence="2" id="KW-1185">Reference proteome</keyword>
<sequence>MPLPDPIWEHFSQLGHVVGYKQKRWQCKKCGDQINDSLRQARKHFRKCSRISLIQKKNYFGESYEESDDEASVSTSTSASLLTSADSISKKEQESLELAFAKSIFRCGLFLSLSEMEPIKDLWKKAKPAFKLPSRKKLSTKLLDIIFEDTKCEVEALIDKSENLCLVSDGWSDLIQQHWTNYILTTPKPVFFTAYPTGEIRQNGETIAKDLEKIIIEVGPSKISALITDNASVMKKAWRILEQKYPKMFFLGCVAHSLNLLIGDILKISWCANILKNAKEIVLYFRSHQIPMAILRRHQSATYEHQVSLKLPVKTRWGSSATCLNSLLQNKLALKLTITEMVYNNHETLPELINKTIKDENFWKNIGNLLLILDRLIVGISLFEADTPQLALFYLWYHEQLESDEINSQIKILFENRWKKIFYPVIAFAHLLDPRYNGQKLTANSMLVLSQFVQRYYPDNANIIWQQLIEYKTKMGIFNLQLAWDTVNDIDPIAWWKGNFETSAPELCEVAIRILSIPSSSAASERNWSAFSYIQEKKRARLTNDRVLKLVYIYSNYKLTCLQQQLSDTTKAMARINNRSTRHQKNAELLDPIDDDLDDSYEEIIVENKDEELFDCIEETDSEIDEEIENVE</sequence>
<reference evidence="1" key="1">
    <citation type="submission" date="2021-06" db="EMBL/GenBank/DDBJ databases">
        <authorList>
            <person name="Kallberg Y."/>
            <person name="Tangrot J."/>
            <person name="Rosling A."/>
        </authorList>
    </citation>
    <scope>NUCLEOTIDE SEQUENCE</scope>
    <source>
        <strain evidence="1">AU212A</strain>
    </source>
</reference>
<dbReference type="EMBL" id="CAJVPM010012268">
    <property type="protein sequence ID" value="CAG8586966.1"/>
    <property type="molecule type" value="Genomic_DNA"/>
</dbReference>
<proteinExistence type="predicted"/>